<keyword evidence="13" id="KW-0862">Zinc</keyword>
<keyword evidence="6" id="KW-0964">Secreted</keyword>
<organism evidence="22">
    <name type="scientific">marine sediment metagenome</name>
    <dbReference type="NCBI Taxonomy" id="412755"/>
    <lineage>
        <taxon>unclassified sequences</taxon>
        <taxon>metagenomes</taxon>
        <taxon>ecological metagenomes</taxon>
    </lineage>
</organism>
<keyword evidence="14" id="KW-0333">Golgi apparatus</keyword>
<feature type="domain" description="Peptidase M28" evidence="21">
    <location>
        <begin position="143"/>
        <end position="222"/>
    </location>
</feature>
<evidence type="ECO:0000256" key="20">
    <source>
        <dbReference type="ARBA" id="ARBA00033328"/>
    </source>
</evidence>
<dbReference type="GO" id="GO:0070573">
    <property type="term" value="F:metallodipeptidase activity"/>
    <property type="evidence" value="ECO:0007669"/>
    <property type="project" value="InterPro"/>
</dbReference>
<dbReference type="GO" id="GO:0005783">
    <property type="term" value="C:endoplasmic reticulum"/>
    <property type="evidence" value="ECO:0007669"/>
    <property type="project" value="UniProtKB-SubCell"/>
</dbReference>
<comment type="subunit">
    <text evidence="19">Homodimer. The monomeric form is inactive while the homodimer is active.</text>
</comment>
<keyword evidence="15" id="KW-0482">Metalloprotease</keyword>
<evidence type="ECO:0000256" key="4">
    <source>
        <dbReference type="ARBA" id="ARBA00004613"/>
    </source>
</evidence>
<protein>
    <recommendedName>
        <fullName evidence="5">Carboxypeptidase Q</fullName>
    </recommendedName>
    <alternativeName>
        <fullName evidence="20">Plasma glutamate carboxypeptidase</fullName>
    </alternativeName>
</protein>
<reference evidence="22" key="1">
    <citation type="journal article" date="2014" name="Front. Microbiol.">
        <title>High frequency of phylogenetically diverse reductive dehalogenase-homologous genes in deep subseafloor sedimentary metagenomes.</title>
        <authorList>
            <person name="Kawai M."/>
            <person name="Futagami T."/>
            <person name="Toyoda A."/>
            <person name="Takaki Y."/>
            <person name="Nishi S."/>
            <person name="Hori S."/>
            <person name="Arai W."/>
            <person name="Tsubouchi T."/>
            <person name="Morono Y."/>
            <person name="Uchiyama I."/>
            <person name="Ito T."/>
            <person name="Fujiyama A."/>
            <person name="Inagaki F."/>
            <person name="Takami H."/>
        </authorList>
    </citation>
    <scope>NUCLEOTIDE SEQUENCE</scope>
    <source>
        <strain evidence="22">Expedition CK06-06</strain>
    </source>
</reference>
<evidence type="ECO:0000256" key="13">
    <source>
        <dbReference type="ARBA" id="ARBA00022833"/>
    </source>
</evidence>
<dbReference type="InterPro" id="IPR039866">
    <property type="entry name" value="CPQ"/>
</dbReference>
<gene>
    <name evidence="22" type="ORF">S01H1_74833</name>
</gene>
<dbReference type="GO" id="GO:0005576">
    <property type="term" value="C:extracellular region"/>
    <property type="evidence" value="ECO:0007669"/>
    <property type="project" value="UniProtKB-SubCell"/>
</dbReference>
<keyword evidence="16" id="KW-0865">Zymogen</keyword>
<keyword evidence="18" id="KW-0458">Lysosome</keyword>
<dbReference type="GO" id="GO:0004180">
    <property type="term" value="F:carboxypeptidase activity"/>
    <property type="evidence" value="ECO:0007669"/>
    <property type="project" value="UniProtKB-KW"/>
</dbReference>
<dbReference type="GO" id="GO:0006508">
    <property type="term" value="P:proteolysis"/>
    <property type="evidence" value="ECO:0007669"/>
    <property type="project" value="UniProtKB-KW"/>
</dbReference>
<dbReference type="SUPFAM" id="SSF53187">
    <property type="entry name" value="Zn-dependent exopeptidases"/>
    <property type="match status" value="1"/>
</dbReference>
<keyword evidence="11" id="KW-0378">Hydrolase</keyword>
<feature type="non-terminal residue" evidence="22">
    <location>
        <position position="1"/>
    </location>
</feature>
<keyword evidence="12" id="KW-0256">Endoplasmic reticulum</keyword>
<evidence type="ECO:0000256" key="5">
    <source>
        <dbReference type="ARBA" id="ARBA00014116"/>
    </source>
</evidence>
<dbReference type="PANTHER" id="PTHR12053">
    <property type="entry name" value="PROTEASE FAMILY M28 PLASMA GLUTAMATE CARBOXYPEPTIDASE-RELATED"/>
    <property type="match status" value="1"/>
</dbReference>
<evidence type="ECO:0000256" key="18">
    <source>
        <dbReference type="ARBA" id="ARBA00023228"/>
    </source>
</evidence>
<dbReference type="AlphaFoldDB" id="X0Y8M8"/>
<evidence type="ECO:0000256" key="8">
    <source>
        <dbReference type="ARBA" id="ARBA00022670"/>
    </source>
</evidence>
<dbReference type="GO" id="GO:0005794">
    <property type="term" value="C:Golgi apparatus"/>
    <property type="evidence" value="ECO:0007669"/>
    <property type="project" value="UniProtKB-SubCell"/>
</dbReference>
<keyword evidence="10" id="KW-0732">Signal</keyword>
<keyword evidence="9" id="KW-0479">Metal-binding</keyword>
<evidence type="ECO:0000256" key="17">
    <source>
        <dbReference type="ARBA" id="ARBA00023180"/>
    </source>
</evidence>
<evidence type="ECO:0000256" key="19">
    <source>
        <dbReference type="ARBA" id="ARBA00025833"/>
    </source>
</evidence>
<evidence type="ECO:0000256" key="10">
    <source>
        <dbReference type="ARBA" id="ARBA00022729"/>
    </source>
</evidence>
<evidence type="ECO:0000256" key="3">
    <source>
        <dbReference type="ARBA" id="ARBA00004555"/>
    </source>
</evidence>
<proteinExistence type="predicted"/>
<dbReference type="GO" id="GO:0005764">
    <property type="term" value="C:lysosome"/>
    <property type="evidence" value="ECO:0007669"/>
    <property type="project" value="UniProtKB-SubCell"/>
</dbReference>
<evidence type="ECO:0000256" key="2">
    <source>
        <dbReference type="ARBA" id="ARBA00004371"/>
    </source>
</evidence>
<dbReference type="Pfam" id="PF04389">
    <property type="entry name" value="Peptidase_M28"/>
    <property type="match status" value="1"/>
</dbReference>
<accession>X0Y8M8</accession>
<dbReference type="PANTHER" id="PTHR12053:SF3">
    <property type="entry name" value="CARBOXYPEPTIDASE Q"/>
    <property type="match status" value="1"/>
</dbReference>
<dbReference type="EMBL" id="BARS01050085">
    <property type="protein sequence ID" value="GAG45068.1"/>
    <property type="molecule type" value="Genomic_DNA"/>
</dbReference>
<evidence type="ECO:0000313" key="22">
    <source>
        <dbReference type="EMBL" id="GAG45068.1"/>
    </source>
</evidence>
<evidence type="ECO:0000256" key="11">
    <source>
        <dbReference type="ARBA" id="ARBA00022801"/>
    </source>
</evidence>
<name>X0Y8M8_9ZZZZ</name>
<evidence type="ECO:0000256" key="12">
    <source>
        <dbReference type="ARBA" id="ARBA00022824"/>
    </source>
</evidence>
<feature type="non-terminal residue" evidence="22">
    <location>
        <position position="239"/>
    </location>
</feature>
<evidence type="ECO:0000256" key="16">
    <source>
        <dbReference type="ARBA" id="ARBA00023145"/>
    </source>
</evidence>
<comment type="caution">
    <text evidence="22">The sequence shown here is derived from an EMBL/GenBank/DDBJ whole genome shotgun (WGS) entry which is preliminary data.</text>
</comment>
<evidence type="ECO:0000256" key="1">
    <source>
        <dbReference type="ARBA" id="ARBA00004240"/>
    </source>
</evidence>
<evidence type="ECO:0000256" key="6">
    <source>
        <dbReference type="ARBA" id="ARBA00022525"/>
    </source>
</evidence>
<dbReference type="GO" id="GO:0046872">
    <property type="term" value="F:metal ion binding"/>
    <property type="evidence" value="ECO:0007669"/>
    <property type="project" value="UniProtKB-KW"/>
</dbReference>
<keyword evidence="17" id="KW-0325">Glycoprotein</keyword>
<evidence type="ECO:0000256" key="9">
    <source>
        <dbReference type="ARBA" id="ARBA00022723"/>
    </source>
</evidence>
<sequence length="239" mass="26728">GLNSPFFEVRRGGRWWKVAAEPVTLSKSTPPRGVEGEIFYAESGQAEYLTPEMKGKIVLVCGPVAAEDRHRMIGYGPKALVAIDPTVREDHRRYNLSDLNRRTYGNLPMAAIRHLDGLDIIKRRARRARLILRNTEKKSYSLNVIGERAGTDLADEIVVICAHYDSHWRITGASDNAGGTAVMMELARVLAGRPSKRTLRFIAFAAEEMGLNGSSFYANALARKARRDRKKPSFDEKVD</sequence>
<dbReference type="InterPro" id="IPR007484">
    <property type="entry name" value="Peptidase_M28"/>
</dbReference>
<keyword evidence="7" id="KW-0121">Carboxypeptidase</keyword>
<dbReference type="Gene3D" id="3.40.630.10">
    <property type="entry name" value="Zn peptidases"/>
    <property type="match status" value="1"/>
</dbReference>
<evidence type="ECO:0000256" key="7">
    <source>
        <dbReference type="ARBA" id="ARBA00022645"/>
    </source>
</evidence>
<keyword evidence="8" id="KW-0645">Protease</keyword>
<evidence type="ECO:0000256" key="15">
    <source>
        <dbReference type="ARBA" id="ARBA00023049"/>
    </source>
</evidence>
<evidence type="ECO:0000259" key="21">
    <source>
        <dbReference type="Pfam" id="PF04389"/>
    </source>
</evidence>
<comment type="subcellular location">
    <subcellularLocation>
        <location evidence="1">Endoplasmic reticulum</location>
    </subcellularLocation>
    <subcellularLocation>
        <location evidence="3">Golgi apparatus</location>
    </subcellularLocation>
    <subcellularLocation>
        <location evidence="2">Lysosome</location>
    </subcellularLocation>
    <subcellularLocation>
        <location evidence="4">Secreted</location>
    </subcellularLocation>
</comment>
<evidence type="ECO:0000256" key="14">
    <source>
        <dbReference type="ARBA" id="ARBA00023034"/>
    </source>
</evidence>